<dbReference type="InterPro" id="IPR015947">
    <property type="entry name" value="PUA-like_sf"/>
</dbReference>
<sequence>MKRLTEEKTKLVLEKLTKYIGTNVKLLLDRPDGVYCFRERKGRVYYVSEKILSLASMVNPDKLTSIGTCFGKFTKSGKFRLHITALYHLAPYVQHKIWVKPSAEQQFLYGHHISKSGLSRITENTPQYQGVVIFSTNNIPLGFGVTAKSTMDCKYADPMATICFHQADIGEYIRSEDSLI</sequence>
<comment type="subunit">
    <text evidence="8">Interacts with pre-ribosome complex.</text>
</comment>
<organism evidence="10 11">
    <name type="scientific">Tetragonisca angustula</name>
    <dbReference type="NCBI Taxonomy" id="166442"/>
    <lineage>
        <taxon>Eukaryota</taxon>
        <taxon>Metazoa</taxon>
        <taxon>Ecdysozoa</taxon>
        <taxon>Arthropoda</taxon>
        <taxon>Hexapoda</taxon>
        <taxon>Insecta</taxon>
        <taxon>Pterygota</taxon>
        <taxon>Neoptera</taxon>
        <taxon>Endopterygota</taxon>
        <taxon>Hymenoptera</taxon>
        <taxon>Apocrita</taxon>
        <taxon>Aculeata</taxon>
        <taxon>Apoidea</taxon>
        <taxon>Anthophila</taxon>
        <taxon>Apidae</taxon>
        <taxon>Tetragonisca</taxon>
    </lineage>
</organism>
<name>A0AAW1A2V2_9HYME</name>
<dbReference type="Gene3D" id="3.10.450.220">
    <property type="match status" value="1"/>
</dbReference>
<evidence type="ECO:0000259" key="9">
    <source>
        <dbReference type="SMART" id="SM00359"/>
    </source>
</evidence>
<dbReference type="AlphaFoldDB" id="A0AAW1A2V2"/>
<dbReference type="FunFam" id="3.10.450.220:FF:000001">
    <property type="entry name" value="60S ribosome subunit biogenesis protein NIP7 homolog"/>
    <property type="match status" value="1"/>
</dbReference>
<dbReference type="InterPro" id="IPR055359">
    <property type="entry name" value="Nip7_N_euk"/>
</dbReference>
<keyword evidence="6 8" id="KW-0694">RNA-binding</keyword>
<protein>
    <recommendedName>
        <fullName evidence="4 8">60S ribosome subunit biogenesis protein NIP7 homolog</fullName>
    </recommendedName>
</protein>
<dbReference type="SMART" id="SM00359">
    <property type="entry name" value="PUA"/>
    <property type="match status" value="1"/>
</dbReference>
<dbReference type="InterPro" id="IPR002478">
    <property type="entry name" value="PUA"/>
</dbReference>
<comment type="similarity">
    <text evidence="3 8">Belongs to the NIP7 family.</text>
</comment>
<dbReference type="FunFam" id="2.30.130.10:FF:000002">
    <property type="entry name" value="60S ribosome subunit biogenesis protein NIP7 homolog"/>
    <property type="match status" value="1"/>
</dbReference>
<evidence type="ECO:0000256" key="5">
    <source>
        <dbReference type="ARBA" id="ARBA00022517"/>
    </source>
</evidence>
<dbReference type="CDD" id="cd21151">
    <property type="entry name" value="PUA_Nip7-like"/>
    <property type="match status" value="1"/>
</dbReference>
<gene>
    <name evidence="10" type="ORF">QLX08_005040</name>
</gene>
<dbReference type="Gene3D" id="2.30.130.10">
    <property type="entry name" value="PUA domain"/>
    <property type="match status" value="1"/>
</dbReference>
<evidence type="ECO:0000256" key="8">
    <source>
        <dbReference type="PIRNR" id="PIRNR017190"/>
    </source>
</evidence>
<evidence type="ECO:0000256" key="1">
    <source>
        <dbReference type="ARBA" id="ARBA00004087"/>
    </source>
</evidence>
<dbReference type="EMBL" id="JAWNGG020000081">
    <property type="protein sequence ID" value="KAK9303281.1"/>
    <property type="molecule type" value="Genomic_DNA"/>
</dbReference>
<dbReference type="InterPro" id="IPR016686">
    <property type="entry name" value="Ribosomal_synth_fac_NIP7"/>
</dbReference>
<dbReference type="SUPFAM" id="SSF88697">
    <property type="entry name" value="PUA domain-like"/>
    <property type="match status" value="1"/>
</dbReference>
<accession>A0AAW1A2V2</accession>
<dbReference type="PIRSF" id="PIRSF017190">
    <property type="entry name" value="Rbsml_synth_fac_NIP7"/>
    <property type="match status" value="1"/>
</dbReference>
<keyword evidence="5 8" id="KW-0690">Ribosome biogenesis</keyword>
<dbReference type="CDD" id="cd21146">
    <property type="entry name" value="Nip7_N_euk"/>
    <property type="match status" value="1"/>
</dbReference>
<reference evidence="10 11" key="1">
    <citation type="submission" date="2024-05" db="EMBL/GenBank/DDBJ databases">
        <title>The nuclear and mitochondrial genome assemblies of Tetragonisca angustula (Apidae: Meliponini), a tiny yet remarkable pollinator in the Neotropics.</title>
        <authorList>
            <person name="Ferrari R."/>
            <person name="Ricardo P.C."/>
            <person name="Dias F.C."/>
            <person name="Araujo N.S."/>
            <person name="Soares D.O."/>
            <person name="Zhou Q.-S."/>
            <person name="Zhu C.-D."/>
            <person name="Coutinho L."/>
            <person name="Airas M.C."/>
            <person name="Batista T.M."/>
        </authorList>
    </citation>
    <scope>NUCLEOTIDE SEQUENCE [LARGE SCALE GENOMIC DNA]</scope>
    <source>
        <strain evidence="10">ASF017062</strain>
        <tissue evidence="10">Abdomen</tissue>
    </source>
</reference>
<dbReference type="GO" id="GO:0003723">
    <property type="term" value="F:RNA binding"/>
    <property type="evidence" value="ECO:0007669"/>
    <property type="project" value="UniProtKB-KW"/>
</dbReference>
<comment type="function">
    <text evidence="1 8">Required for proper 34S pre-rRNA processing and 60S ribosome subunit assembly.</text>
</comment>
<evidence type="ECO:0000256" key="2">
    <source>
        <dbReference type="ARBA" id="ARBA00004604"/>
    </source>
</evidence>
<keyword evidence="11" id="KW-1185">Reference proteome</keyword>
<evidence type="ECO:0000256" key="3">
    <source>
        <dbReference type="ARBA" id="ARBA00009895"/>
    </source>
</evidence>
<feature type="domain" description="PUA" evidence="9">
    <location>
        <begin position="95"/>
        <end position="174"/>
    </location>
</feature>
<dbReference type="InterPro" id="IPR036974">
    <property type="entry name" value="PUA_sf"/>
</dbReference>
<dbReference type="Proteomes" id="UP001432146">
    <property type="component" value="Unassembled WGS sequence"/>
</dbReference>
<evidence type="ECO:0000256" key="4">
    <source>
        <dbReference type="ARBA" id="ARBA00018162"/>
    </source>
</evidence>
<proteinExistence type="inferred from homology"/>
<evidence type="ECO:0000313" key="10">
    <source>
        <dbReference type="EMBL" id="KAK9303281.1"/>
    </source>
</evidence>
<dbReference type="SUPFAM" id="SSF88802">
    <property type="entry name" value="Pre-PUA domain"/>
    <property type="match status" value="1"/>
</dbReference>
<dbReference type="Pfam" id="PF03657">
    <property type="entry name" value="UPF0113"/>
    <property type="match status" value="1"/>
</dbReference>
<dbReference type="PROSITE" id="PS50890">
    <property type="entry name" value="PUA"/>
    <property type="match status" value="1"/>
</dbReference>
<comment type="subcellular location">
    <subcellularLocation>
        <location evidence="2">Nucleus</location>
        <location evidence="2">Nucleolus</location>
    </subcellularLocation>
</comment>
<evidence type="ECO:0000313" key="11">
    <source>
        <dbReference type="Proteomes" id="UP001432146"/>
    </source>
</evidence>
<comment type="caution">
    <text evidence="10">The sequence shown here is derived from an EMBL/GenBank/DDBJ whole genome shotgun (WGS) entry which is preliminary data.</text>
</comment>
<keyword evidence="7 8" id="KW-0539">Nucleus</keyword>
<evidence type="ECO:0000256" key="6">
    <source>
        <dbReference type="ARBA" id="ARBA00022884"/>
    </source>
</evidence>
<dbReference type="InterPro" id="IPR005155">
    <property type="entry name" value="UPF0113_PUA"/>
</dbReference>
<dbReference type="InterPro" id="IPR040598">
    <property type="entry name" value="NIP7_N"/>
</dbReference>
<dbReference type="GO" id="GO:0042255">
    <property type="term" value="P:ribosome assembly"/>
    <property type="evidence" value="ECO:0007669"/>
    <property type="project" value="InterPro"/>
</dbReference>
<dbReference type="GO" id="GO:0005730">
    <property type="term" value="C:nucleolus"/>
    <property type="evidence" value="ECO:0007669"/>
    <property type="project" value="UniProtKB-SubCell"/>
</dbReference>
<dbReference type="Pfam" id="PF17833">
    <property type="entry name" value="pre-PUA_NIP7"/>
    <property type="match status" value="1"/>
</dbReference>
<evidence type="ECO:0000256" key="7">
    <source>
        <dbReference type="ARBA" id="ARBA00023242"/>
    </source>
</evidence>
<dbReference type="PANTHER" id="PTHR23415">
    <property type="entry name" value="CYCLIN-DEPENDENT KINASES REGULATORY SUBUNIT/60S RIBOSOME SUBUNIT BIOGENESIS PROTEIN NIP7"/>
    <property type="match status" value="1"/>
</dbReference>